<proteinExistence type="predicted"/>
<feature type="transmembrane region" description="Helical" evidence="2">
    <location>
        <begin position="12"/>
        <end position="33"/>
    </location>
</feature>
<evidence type="ECO:0000256" key="1">
    <source>
        <dbReference type="SAM" id="MobiDB-lite"/>
    </source>
</evidence>
<feature type="compositionally biased region" description="Polar residues" evidence="1">
    <location>
        <begin position="158"/>
        <end position="180"/>
    </location>
</feature>
<feature type="compositionally biased region" description="Basic and acidic residues" evidence="1">
    <location>
        <begin position="123"/>
        <end position="138"/>
    </location>
</feature>
<keyword evidence="2" id="KW-0472">Membrane</keyword>
<feature type="compositionally biased region" description="Basic and acidic residues" evidence="1">
    <location>
        <begin position="145"/>
        <end position="157"/>
    </location>
</feature>
<feature type="compositionally biased region" description="Acidic residues" evidence="1">
    <location>
        <begin position="59"/>
        <end position="91"/>
    </location>
</feature>
<reference evidence="3 4" key="1">
    <citation type="submission" date="2018-03" db="EMBL/GenBank/DDBJ databases">
        <title>Cross-interface Injection: A General Nanoliter Liquid Handling Method Applied to Single Cells Genome Amplification Automated Nanoliter Liquid Handling Applied to Single Cell Multiple Displacement Amplification.</title>
        <authorList>
            <person name="Yun J."/>
            <person name="Xu P."/>
            <person name="Xu J."/>
            <person name="Dai X."/>
            <person name="Wang Y."/>
            <person name="Zheng X."/>
            <person name="Cao C."/>
            <person name="Yi Q."/>
            <person name="Zhu Y."/>
            <person name="Wang L."/>
            <person name="Dong Z."/>
            <person name="Huang Y."/>
            <person name="Huang L."/>
            <person name="Du W."/>
        </authorList>
    </citation>
    <scope>NUCLEOTIDE SEQUENCE [LARGE SCALE GENOMIC DNA]</scope>
    <source>
        <strain evidence="3 4">Z-D1-2</strain>
    </source>
</reference>
<evidence type="ECO:0000256" key="2">
    <source>
        <dbReference type="SAM" id="Phobius"/>
    </source>
</evidence>
<evidence type="ECO:0008006" key="5">
    <source>
        <dbReference type="Google" id="ProtNLM"/>
    </source>
</evidence>
<comment type="caution">
    <text evidence="3">The sequence shown here is derived from an EMBL/GenBank/DDBJ whole genome shotgun (WGS) entry which is preliminary data.</text>
</comment>
<accession>A0A2T4DUP2</accession>
<feature type="compositionally biased region" description="Acidic residues" evidence="1">
    <location>
        <begin position="105"/>
        <end position="114"/>
    </location>
</feature>
<keyword evidence="2" id="KW-0812">Transmembrane</keyword>
<gene>
    <name evidence="3" type="ORF">C9994_02510</name>
</gene>
<organism evidence="3 4">
    <name type="scientific">Marivirga lumbricoides</name>
    <dbReference type="NCBI Taxonomy" id="1046115"/>
    <lineage>
        <taxon>Bacteria</taxon>
        <taxon>Pseudomonadati</taxon>
        <taxon>Bacteroidota</taxon>
        <taxon>Cytophagia</taxon>
        <taxon>Cytophagales</taxon>
        <taxon>Marivirgaceae</taxon>
        <taxon>Marivirga</taxon>
    </lineage>
</organism>
<keyword evidence="2" id="KW-1133">Transmembrane helix</keyword>
<evidence type="ECO:0000313" key="4">
    <source>
        <dbReference type="Proteomes" id="UP000240608"/>
    </source>
</evidence>
<dbReference type="EMBL" id="PYVU01000012">
    <property type="protein sequence ID" value="PTB97486.1"/>
    <property type="molecule type" value="Genomic_DNA"/>
</dbReference>
<dbReference type="AlphaFoldDB" id="A0A2T4DUP2"/>
<protein>
    <recommendedName>
        <fullName evidence="5">Energy transducer TonB</fullName>
    </recommendedName>
</protein>
<name>A0A2T4DUP2_9BACT</name>
<dbReference type="Proteomes" id="UP000240608">
    <property type="component" value="Unassembled WGS sequence"/>
</dbReference>
<evidence type="ECO:0000313" key="3">
    <source>
        <dbReference type="EMBL" id="PTB97486.1"/>
    </source>
</evidence>
<sequence length="290" mass="31427">MSNFAQIESKNNKIGIAVSVAIHVILLLLFLWVTAWKEPYPPAPEFGIELNIGMTQEGSGDEPVAEQPEENVQESEEETVEEVQDEVTETEPADKTVESTSETESVNEVEEVADQEAVTQEDAPVKVEEKKTPPKKQTESAQQKKPVEAKKEPEKPKTNPNALFPGSSTSQGDKANQSGDQGVEDGKVDSKNLMGPQGGGSGSSLDMAGWAWDSPPRPNDTSDQNGKIVFQIRVDSNGEVISVRLLETTVSPEVVQVYQNEVSRLSFSRTSGGIAPSQSSGKITFLIRSK</sequence>
<feature type="region of interest" description="Disordered" evidence="1">
    <location>
        <begin position="54"/>
        <end position="225"/>
    </location>
</feature>